<gene>
    <name evidence="2" type="ORF">Mal33_48810</name>
</gene>
<evidence type="ECO:0008006" key="4">
    <source>
        <dbReference type="Google" id="ProtNLM"/>
    </source>
</evidence>
<proteinExistence type="predicted"/>
<dbReference type="AlphaFoldDB" id="A0A518J0I2"/>
<feature type="compositionally biased region" description="Basic residues" evidence="1">
    <location>
        <begin position="50"/>
        <end position="64"/>
    </location>
</feature>
<evidence type="ECO:0000256" key="1">
    <source>
        <dbReference type="SAM" id="MobiDB-lite"/>
    </source>
</evidence>
<dbReference type="Proteomes" id="UP000316770">
    <property type="component" value="Chromosome"/>
</dbReference>
<organism evidence="2 3">
    <name type="scientific">Rosistilla oblonga</name>
    <dbReference type="NCBI Taxonomy" id="2527990"/>
    <lineage>
        <taxon>Bacteria</taxon>
        <taxon>Pseudomonadati</taxon>
        <taxon>Planctomycetota</taxon>
        <taxon>Planctomycetia</taxon>
        <taxon>Pirellulales</taxon>
        <taxon>Pirellulaceae</taxon>
        <taxon>Rosistilla</taxon>
    </lineage>
</organism>
<dbReference type="EMBL" id="CP036318">
    <property type="protein sequence ID" value="QDV58856.1"/>
    <property type="molecule type" value="Genomic_DNA"/>
</dbReference>
<evidence type="ECO:0000313" key="3">
    <source>
        <dbReference type="Proteomes" id="UP000316770"/>
    </source>
</evidence>
<accession>A0A518J0I2</accession>
<sequence>MDNHLHVLCKLDPEATDRWSPQQVVRRWITIYPSKTLKSNDEKLSGSLSKARRAIHGGSGRHRPRVDRFSHLRSVFTASGGAGG</sequence>
<protein>
    <recommendedName>
        <fullName evidence="4">Transposase IS200 like protein</fullName>
    </recommendedName>
</protein>
<keyword evidence="3" id="KW-1185">Reference proteome</keyword>
<name>A0A518J0I2_9BACT</name>
<feature type="region of interest" description="Disordered" evidence="1">
    <location>
        <begin position="41"/>
        <end position="64"/>
    </location>
</feature>
<evidence type="ECO:0000313" key="2">
    <source>
        <dbReference type="EMBL" id="QDV58856.1"/>
    </source>
</evidence>
<reference evidence="2 3" key="1">
    <citation type="submission" date="2019-02" db="EMBL/GenBank/DDBJ databases">
        <title>Deep-cultivation of Planctomycetes and their phenomic and genomic characterization uncovers novel biology.</title>
        <authorList>
            <person name="Wiegand S."/>
            <person name="Jogler M."/>
            <person name="Boedeker C."/>
            <person name="Pinto D."/>
            <person name="Vollmers J."/>
            <person name="Rivas-Marin E."/>
            <person name="Kohn T."/>
            <person name="Peeters S.H."/>
            <person name="Heuer A."/>
            <person name="Rast P."/>
            <person name="Oberbeckmann S."/>
            <person name="Bunk B."/>
            <person name="Jeske O."/>
            <person name="Meyerdierks A."/>
            <person name="Storesund J.E."/>
            <person name="Kallscheuer N."/>
            <person name="Luecker S."/>
            <person name="Lage O.M."/>
            <person name="Pohl T."/>
            <person name="Merkel B.J."/>
            <person name="Hornburger P."/>
            <person name="Mueller R.-W."/>
            <person name="Bruemmer F."/>
            <person name="Labrenz M."/>
            <person name="Spormann A.M."/>
            <person name="Op den Camp H."/>
            <person name="Overmann J."/>
            <person name="Amann R."/>
            <person name="Jetten M.S.M."/>
            <person name="Mascher T."/>
            <person name="Medema M.H."/>
            <person name="Devos D.P."/>
            <person name="Kaster A.-K."/>
            <person name="Ovreas L."/>
            <person name="Rohde M."/>
            <person name="Galperin M.Y."/>
            <person name="Jogler C."/>
        </authorList>
    </citation>
    <scope>NUCLEOTIDE SEQUENCE [LARGE SCALE GENOMIC DNA]</scope>
    <source>
        <strain evidence="2 3">Mal33</strain>
    </source>
</reference>